<accession>A0A6J7DEB9</accession>
<dbReference type="PROSITE" id="PS51819">
    <property type="entry name" value="VOC"/>
    <property type="match status" value="1"/>
</dbReference>
<dbReference type="SUPFAM" id="SSF54593">
    <property type="entry name" value="Glyoxalase/Bleomycin resistance protein/Dihydroxybiphenyl dioxygenase"/>
    <property type="match status" value="1"/>
</dbReference>
<name>A0A6J7DEB9_9ZZZZ</name>
<dbReference type="InterPro" id="IPR037523">
    <property type="entry name" value="VOC_core"/>
</dbReference>
<reference evidence="2" key="1">
    <citation type="submission" date="2020-05" db="EMBL/GenBank/DDBJ databases">
        <authorList>
            <person name="Chiriac C."/>
            <person name="Salcher M."/>
            <person name="Ghai R."/>
            <person name="Kavagutti S V."/>
        </authorList>
    </citation>
    <scope>NUCLEOTIDE SEQUENCE</scope>
</reference>
<dbReference type="InterPro" id="IPR004360">
    <property type="entry name" value="Glyas_Fos-R_dOase_dom"/>
</dbReference>
<protein>
    <submittedName>
        <fullName evidence="2">Unannotated protein</fullName>
    </submittedName>
</protein>
<evidence type="ECO:0000313" key="2">
    <source>
        <dbReference type="EMBL" id="CAB4867588.1"/>
    </source>
</evidence>
<proteinExistence type="predicted"/>
<dbReference type="Gene3D" id="3.10.180.10">
    <property type="entry name" value="2,3-Dihydroxybiphenyl 1,2-Dioxygenase, domain 1"/>
    <property type="match status" value="1"/>
</dbReference>
<sequence>MLTLATTQVWVRDQDEAVAFWIDKVGFEVKEDVTVPELGNFRWVTVGPRDQAGTDIVLMAIPGQPVLDDATGSQLHDLMTKGFATALFFTTDDVRAAYDHLVAAGVETMGEPVEQVYGVDFGFRDPSGNHYRITSRRAVWP</sequence>
<dbReference type="EMBL" id="CAFBLS010000045">
    <property type="protein sequence ID" value="CAB4867588.1"/>
    <property type="molecule type" value="Genomic_DNA"/>
</dbReference>
<organism evidence="2">
    <name type="scientific">freshwater metagenome</name>
    <dbReference type="NCBI Taxonomy" id="449393"/>
    <lineage>
        <taxon>unclassified sequences</taxon>
        <taxon>metagenomes</taxon>
        <taxon>ecological metagenomes</taxon>
    </lineage>
</organism>
<dbReference type="AlphaFoldDB" id="A0A6J7DEB9"/>
<feature type="domain" description="VOC" evidence="1">
    <location>
        <begin position="3"/>
        <end position="136"/>
    </location>
</feature>
<evidence type="ECO:0000259" key="1">
    <source>
        <dbReference type="PROSITE" id="PS51819"/>
    </source>
</evidence>
<dbReference type="PANTHER" id="PTHR36437">
    <property type="entry name" value="GLYOXALASE/BLEOMYCIN RESISTANCE PROTEIN/DIOXYGENASE"/>
    <property type="match status" value="1"/>
</dbReference>
<dbReference type="PANTHER" id="PTHR36437:SF2">
    <property type="entry name" value="GLYOXALASE_BLEOMYCIN RESISTANCE PROTEIN_DIOXYGENASE"/>
    <property type="match status" value="1"/>
</dbReference>
<dbReference type="InterPro" id="IPR029068">
    <property type="entry name" value="Glyas_Bleomycin-R_OHBP_Dase"/>
</dbReference>
<dbReference type="Pfam" id="PF00903">
    <property type="entry name" value="Glyoxalase"/>
    <property type="match status" value="1"/>
</dbReference>
<gene>
    <name evidence="2" type="ORF">UFOPK3402_00528</name>
</gene>